<feature type="compositionally biased region" description="Basic and acidic residues" evidence="1">
    <location>
        <begin position="711"/>
        <end position="722"/>
    </location>
</feature>
<keyword evidence="3" id="KW-1185">Reference proteome</keyword>
<evidence type="ECO:0000256" key="1">
    <source>
        <dbReference type="SAM" id="MobiDB-lite"/>
    </source>
</evidence>
<dbReference type="AlphaFoldDB" id="A0A151JXW4"/>
<reference evidence="2 3" key="1">
    <citation type="submission" date="2016-03" db="EMBL/GenBank/DDBJ databases">
        <title>Trachymyrmex septentrionalis WGS genome.</title>
        <authorList>
            <person name="Nygaard S."/>
            <person name="Hu H."/>
            <person name="Boomsma J."/>
            <person name="Zhang G."/>
        </authorList>
    </citation>
    <scope>NUCLEOTIDE SEQUENCE [LARGE SCALE GENOMIC DNA]</scope>
    <source>
        <strain evidence="2">Tsep2-gDNA-1</strain>
        <tissue evidence="2">Whole body</tissue>
    </source>
</reference>
<organism evidence="2 3">
    <name type="scientific">Trachymyrmex septentrionalis</name>
    <dbReference type="NCBI Taxonomy" id="34720"/>
    <lineage>
        <taxon>Eukaryota</taxon>
        <taxon>Metazoa</taxon>
        <taxon>Ecdysozoa</taxon>
        <taxon>Arthropoda</taxon>
        <taxon>Hexapoda</taxon>
        <taxon>Insecta</taxon>
        <taxon>Pterygota</taxon>
        <taxon>Neoptera</taxon>
        <taxon>Endopterygota</taxon>
        <taxon>Hymenoptera</taxon>
        <taxon>Apocrita</taxon>
        <taxon>Aculeata</taxon>
        <taxon>Formicoidea</taxon>
        <taxon>Formicidae</taxon>
        <taxon>Myrmicinae</taxon>
        <taxon>Trachymyrmex</taxon>
    </lineage>
</organism>
<dbReference type="Pfam" id="PF16091">
    <property type="entry name" value="DUF4820"/>
    <property type="match status" value="2"/>
</dbReference>
<proteinExistence type="predicted"/>
<feature type="compositionally biased region" description="Basic and acidic residues" evidence="1">
    <location>
        <begin position="466"/>
        <end position="483"/>
    </location>
</feature>
<protein>
    <submittedName>
        <fullName evidence="2">Uncharacterized protein</fullName>
    </submittedName>
</protein>
<gene>
    <name evidence="2" type="ORF">ALC56_05515</name>
</gene>
<feature type="compositionally biased region" description="Basic and acidic residues" evidence="1">
    <location>
        <begin position="426"/>
        <end position="448"/>
    </location>
</feature>
<evidence type="ECO:0000313" key="2">
    <source>
        <dbReference type="EMBL" id="KYN40107.1"/>
    </source>
</evidence>
<feature type="region of interest" description="Disordered" evidence="1">
    <location>
        <begin position="423"/>
        <end position="499"/>
    </location>
</feature>
<accession>A0A151JXW4</accession>
<sequence>MIQIASSRTYSPFVHLCDVEGSKLTQFEVANALHSKILRFIRFRRLSSDPVPTSQVTEPVIRRKEEVFLDIDLLPIRQVHQNSRRDATRGLFFDRIEIVAIMLQSKLISQTILKHTDYFLSLVEKCIEWSLPEQNSEDEKESGTTELVRPLPWLLFLPCLMILRLIRVIVNIGAFLFNYPKITSSEMIKFVQKRRRYLHDAMKNDKKERYKVRYSRRDATRGLFFDRIEIVAIMLQSKLISQTILKHTDYFLSLVEKCIEWSLPEQNSEDEKESGTTELVRPLPWLLFLPCLMILRLIRVIVNIGAFLFNYPKITSSEMIKFVQKRRRYLHDAMKNDKKERYKVRCAFFASSECNNKDNKINTIIVLMMGIGQKIVNERGSMKKALIRSICLTLSSLSCLNISKPPSLPPKIYINSNLDFDPINKMSEENPEEKSEENPEEKPEEKSVAESIDSTTASKHSMSESAEEKQDEKEKKEREESLTEKINQLALENSEDDEELEINESISDMDSFNDDDEDSDIFPTDICDIFKDAKAVNKEKMILEQFLNAERTFMFASNEELVESTCEQRSSAKESKRARSLIDLVEKKARKMAAGYDDCYDASWHLIPPDYVSNEEDYRKLGKTPLDHWRVAIIRGHDCTGEATTIHGGGTGESSKTMRRRQIGLRARNKLAQLSPNSRGSSANVARLPRELETSPFFPANARNFLDKERIEGKGETQEKRQTSRGSLSRVEHDSNRVRRCNAQRTDARII</sequence>
<dbReference type="Proteomes" id="UP000078541">
    <property type="component" value="Unassembled WGS sequence"/>
</dbReference>
<dbReference type="EMBL" id="KQ981533">
    <property type="protein sequence ID" value="KYN40107.1"/>
    <property type="molecule type" value="Genomic_DNA"/>
</dbReference>
<feature type="region of interest" description="Disordered" evidence="1">
    <location>
        <begin position="711"/>
        <end position="737"/>
    </location>
</feature>
<dbReference type="STRING" id="34720.A0A151JXW4"/>
<name>A0A151JXW4_9HYME</name>
<evidence type="ECO:0000313" key="3">
    <source>
        <dbReference type="Proteomes" id="UP000078541"/>
    </source>
</evidence>
<dbReference type="InterPro" id="IPR032150">
    <property type="entry name" value="DUF4820"/>
</dbReference>